<evidence type="ECO:0000313" key="2">
    <source>
        <dbReference type="EMBL" id="SIS60629.1"/>
    </source>
</evidence>
<proteinExistence type="predicted"/>
<feature type="domain" description="FAS1" evidence="1">
    <location>
        <begin position="20"/>
        <end position="153"/>
    </location>
</feature>
<dbReference type="Pfam" id="PF02469">
    <property type="entry name" value="Fasciclin"/>
    <property type="match status" value="3"/>
</dbReference>
<dbReference type="Proteomes" id="UP000186026">
    <property type="component" value="Unassembled WGS sequence"/>
</dbReference>
<reference evidence="3" key="1">
    <citation type="submission" date="2017-01" db="EMBL/GenBank/DDBJ databases">
        <authorList>
            <person name="Varghese N."/>
            <person name="Submissions S."/>
        </authorList>
    </citation>
    <scope>NUCLEOTIDE SEQUENCE [LARGE SCALE GENOMIC DNA]</scope>
    <source>
        <strain evidence="3">DSM 46698</strain>
    </source>
</reference>
<dbReference type="AlphaFoldDB" id="A0A1N7KGH5"/>
<feature type="domain" description="FAS1" evidence="1">
    <location>
        <begin position="298"/>
        <end position="433"/>
    </location>
</feature>
<dbReference type="PROSITE" id="PS50213">
    <property type="entry name" value="FAS1"/>
    <property type="match status" value="3"/>
</dbReference>
<dbReference type="EMBL" id="FTOP01000002">
    <property type="protein sequence ID" value="SIS60629.1"/>
    <property type="molecule type" value="Genomic_DNA"/>
</dbReference>
<evidence type="ECO:0000313" key="3">
    <source>
        <dbReference type="Proteomes" id="UP000186026"/>
    </source>
</evidence>
<dbReference type="InterPro" id="IPR036378">
    <property type="entry name" value="FAS1_dom_sf"/>
</dbReference>
<dbReference type="SMART" id="SM00554">
    <property type="entry name" value="FAS1"/>
    <property type="match status" value="3"/>
</dbReference>
<name>A0A1N7KGH5_9BACT</name>
<dbReference type="Gene3D" id="2.30.180.10">
    <property type="entry name" value="FAS1 domain"/>
    <property type="match status" value="3"/>
</dbReference>
<feature type="domain" description="FAS1" evidence="1">
    <location>
        <begin position="156"/>
        <end position="289"/>
    </location>
</feature>
<dbReference type="InterPro" id="IPR000782">
    <property type="entry name" value="FAS1_domain"/>
</dbReference>
<dbReference type="InterPro" id="IPR050904">
    <property type="entry name" value="Adhesion/Biosynth-related"/>
</dbReference>
<protein>
    <submittedName>
        <fullName evidence="2">Transforming growth factor-beta-induced protein</fullName>
    </submittedName>
</protein>
<dbReference type="SUPFAM" id="SSF82153">
    <property type="entry name" value="FAS1 domain"/>
    <property type="match status" value="3"/>
</dbReference>
<organism evidence="2 3">
    <name type="scientific">Belliella pelovolcani</name>
    <dbReference type="NCBI Taxonomy" id="529505"/>
    <lineage>
        <taxon>Bacteria</taxon>
        <taxon>Pseudomonadati</taxon>
        <taxon>Bacteroidota</taxon>
        <taxon>Cytophagia</taxon>
        <taxon>Cytophagales</taxon>
        <taxon>Cyclobacteriaceae</taxon>
        <taxon>Belliella</taxon>
    </lineage>
</organism>
<accession>A0A1N7KGH5</accession>
<dbReference type="PANTHER" id="PTHR10900:SF77">
    <property type="entry name" value="FI19380P1"/>
    <property type="match status" value="1"/>
</dbReference>
<dbReference type="FunFam" id="2.30.180.10:FF:000032">
    <property type="entry name" value="Fasciclin domain-containing protein, putative"/>
    <property type="match status" value="2"/>
</dbReference>
<evidence type="ECO:0000259" key="1">
    <source>
        <dbReference type="PROSITE" id="PS50213"/>
    </source>
</evidence>
<sequence length="435" mass="46744">MLCILSGFFACNNYDLPPQQELLLVETADREGLSLFVEAVNRAGLRQALSEQGPFTIFAPSDEAFIAALQNLGFSSLAAIPPDNLAGILAYHVIPGRNISSLLNTGEVDTFLENAVINIEKSGSRILLNDSIQVIQRDREALNGVIHIIDQLMLPPSNTILDVVERNNFTTFLNAVNAADLTDLFNNTGPYTTFVPTNAAFTRYLNDQGLSTSELLSADSLPAILRGHAIDGVIPAAAFESAGLPTLTGQPIFISIAPNGAIWVNGTARVTGTNLQADNGIVHVIDNVIVRPQISMLEKLNLRNEEEGGIFSLLIQAIERAGIGNLLNRGYEENITLFAPTDEAFEGFLASKGIASINDLSPEELATILNYHIVPLRAFSQDFREGGSLPTLISGETLSVNLTNQEINDAPLLSNLSNIHGKNGVIHGIGKVLEP</sequence>
<dbReference type="PANTHER" id="PTHR10900">
    <property type="entry name" value="PERIOSTIN-RELATED"/>
    <property type="match status" value="1"/>
</dbReference>
<keyword evidence="3" id="KW-1185">Reference proteome</keyword>
<gene>
    <name evidence="2" type="ORF">SAMN05421761_10254</name>
</gene>